<keyword evidence="3 5" id="KW-1133">Transmembrane helix</keyword>
<dbReference type="Proteomes" id="UP000274046">
    <property type="component" value="Unassembled WGS sequence"/>
</dbReference>
<dbReference type="InterPro" id="IPR014743">
    <property type="entry name" value="Cl-channel_core"/>
</dbReference>
<keyword evidence="4 5" id="KW-0472">Membrane</keyword>
<evidence type="ECO:0000256" key="3">
    <source>
        <dbReference type="ARBA" id="ARBA00022989"/>
    </source>
</evidence>
<evidence type="ECO:0000313" key="7">
    <source>
        <dbReference type="Proteomes" id="UP000274046"/>
    </source>
</evidence>
<gene>
    <name evidence="6" type="ORF">D7004_19165</name>
</gene>
<reference evidence="6 7" key="1">
    <citation type="submission" date="2018-10" db="EMBL/GenBank/DDBJ databases">
        <title>Genome sequencing of Pedobacter jejuensis TNB23.</title>
        <authorList>
            <person name="Cho Y.-J."/>
            <person name="Cho A."/>
            <person name="Kim O.-S."/>
        </authorList>
    </citation>
    <scope>NUCLEOTIDE SEQUENCE [LARGE SCALE GENOMIC DNA]</scope>
    <source>
        <strain evidence="6 7">TNB23</strain>
    </source>
</reference>
<dbReference type="OrthoDB" id="9812438at2"/>
<organism evidence="6 7">
    <name type="scientific">Pedobacter jejuensis</name>
    <dbReference type="NCBI Taxonomy" id="1268550"/>
    <lineage>
        <taxon>Bacteria</taxon>
        <taxon>Pseudomonadati</taxon>
        <taxon>Bacteroidota</taxon>
        <taxon>Sphingobacteriia</taxon>
        <taxon>Sphingobacteriales</taxon>
        <taxon>Sphingobacteriaceae</taxon>
        <taxon>Pedobacter</taxon>
    </lineage>
</organism>
<dbReference type="SUPFAM" id="SSF81340">
    <property type="entry name" value="Clc chloride channel"/>
    <property type="match status" value="1"/>
</dbReference>
<accession>A0A3N0BNN0</accession>
<proteinExistence type="predicted"/>
<dbReference type="GO" id="GO:0015108">
    <property type="term" value="F:chloride transmembrane transporter activity"/>
    <property type="evidence" value="ECO:0007669"/>
    <property type="project" value="InterPro"/>
</dbReference>
<evidence type="ECO:0000256" key="5">
    <source>
        <dbReference type="SAM" id="Phobius"/>
    </source>
</evidence>
<keyword evidence="7" id="KW-1185">Reference proteome</keyword>
<comment type="subcellular location">
    <subcellularLocation>
        <location evidence="1">Membrane</location>
        <topology evidence="1">Multi-pass membrane protein</topology>
    </subcellularLocation>
</comment>
<protein>
    <submittedName>
        <fullName evidence="6">Uncharacterized protein</fullName>
    </submittedName>
</protein>
<evidence type="ECO:0000256" key="4">
    <source>
        <dbReference type="ARBA" id="ARBA00023136"/>
    </source>
</evidence>
<evidence type="ECO:0000256" key="2">
    <source>
        <dbReference type="ARBA" id="ARBA00022692"/>
    </source>
</evidence>
<dbReference type="Gene3D" id="1.10.3080.10">
    <property type="entry name" value="Clc chloride channel"/>
    <property type="match status" value="1"/>
</dbReference>
<dbReference type="EMBL" id="RBEE01000044">
    <property type="protein sequence ID" value="RNL50316.1"/>
    <property type="molecule type" value="Genomic_DNA"/>
</dbReference>
<dbReference type="AlphaFoldDB" id="A0A3N0BNN0"/>
<sequence>MSKDRICFCLHVNLTGLLHLNTSNFILMEMAAALSSITHAPLNGIFLIAKITGGYVLMVSLMITFAIS</sequence>
<keyword evidence="2 5" id="KW-0812">Transmembrane</keyword>
<dbReference type="GO" id="GO:0016020">
    <property type="term" value="C:membrane"/>
    <property type="evidence" value="ECO:0007669"/>
    <property type="project" value="UniProtKB-SubCell"/>
</dbReference>
<comment type="caution">
    <text evidence="6">The sequence shown here is derived from an EMBL/GenBank/DDBJ whole genome shotgun (WGS) entry which is preliminary data.</text>
</comment>
<feature type="transmembrane region" description="Helical" evidence="5">
    <location>
        <begin position="45"/>
        <end position="67"/>
    </location>
</feature>
<evidence type="ECO:0000256" key="1">
    <source>
        <dbReference type="ARBA" id="ARBA00004141"/>
    </source>
</evidence>
<dbReference type="Pfam" id="PF00654">
    <property type="entry name" value="Voltage_CLC"/>
    <property type="match status" value="1"/>
</dbReference>
<dbReference type="InterPro" id="IPR001807">
    <property type="entry name" value="ClC"/>
</dbReference>
<name>A0A3N0BNN0_9SPHI</name>
<evidence type="ECO:0000313" key="6">
    <source>
        <dbReference type="EMBL" id="RNL50316.1"/>
    </source>
</evidence>